<proteinExistence type="predicted"/>
<keyword evidence="2" id="KW-1185">Reference proteome</keyword>
<evidence type="ECO:0000313" key="1">
    <source>
        <dbReference type="EMBL" id="GIY29391.1"/>
    </source>
</evidence>
<sequence>MLLREKSNEAKSKTLETLSITDRDTFQAVQSQTGRTKATAAAAITKSRIMTTGDSVIYRNQQKPKIKPCSMHVQQDIFQAPCKLKTVESKLTHERIHASWNNEVETGKAALFTIRRTGGDMTLTEFRCYGTFWQVTMPSHIAFASEYIVPNVHTLTYAT</sequence>
<accession>A0AAV4S8F8</accession>
<organism evidence="1 2">
    <name type="scientific">Caerostris darwini</name>
    <dbReference type="NCBI Taxonomy" id="1538125"/>
    <lineage>
        <taxon>Eukaryota</taxon>
        <taxon>Metazoa</taxon>
        <taxon>Ecdysozoa</taxon>
        <taxon>Arthropoda</taxon>
        <taxon>Chelicerata</taxon>
        <taxon>Arachnida</taxon>
        <taxon>Araneae</taxon>
        <taxon>Araneomorphae</taxon>
        <taxon>Entelegynae</taxon>
        <taxon>Araneoidea</taxon>
        <taxon>Araneidae</taxon>
        <taxon>Caerostris</taxon>
    </lineage>
</organism>
<name>A0AAV4S8F8_9ARAC</name>
<dbReference type="EMBL" id="BPLQ01007314">
    <property type="protein sequence ID" value="GIY29391.1"/>
    <property type="molecule type" value="Genomic_DNA"/>
</dbReference>
<dbReference type="Proteomes" id="UP001054837">
    <property type="component" value="Unassembled WGS sequence"/>
</dbReference>
<protein>
    <submittedName>
        <fullName evidence="1">Uncharacterized protein</fullName>
    </submittedName>
</protein>
<gene>
    <name evidence="1" type="ORF">CDAR_533491</name>
</gene>
<evidence type="ECO:0000313" key="2">
    <source>
        <dbReference type="Proteomes" id="UP001054837"/>
    </source>
</evidence>
<reference evidence="1 2" key="1">
    <citation type="submission" date="2021-06" db="EMBL/GenBank/DDBJ databases">
        <title>Caerostris darwini draft genome.</title>
        <authorList>
            <person name="Kono N."/>
            <person name="Arakawa K."/>
        </authorList>
    </citation>
    <scope>NUCLEOTIDE SEQUENCE [LARGE SCALE GENOMIC DNA]</scope>
</reference>
<comment type="caution">
    <text evidence="1">The sequence shown here is derived from an EMBL/GenBank/DDBJ whole genome shotgun (WGS) entry which is preliminary data.</text>
</comment>
<dbReference type="AlphaFoldDB" id="A0AAV4S8F8"/>